<evidence type="ECO:0000256" key="1">
    <source>
        <dbReference type="SAM" id="MobiDB-lite"/>
    </source>
</evidence>
<dbReference type="EMBL" id="JABDTM020021079">
    <property type="protein sequence ID" value="KAH0816708.1"/>
    <property type="molecule type" value="Genomic_DNA"/>
</dbReference>
<sequence length="441" mass="49521">MIGAFGCHHQPSRRDAPGQRPSRVMSQRLPKPAIAQLPTHLVTVSPASTSLIHSTTPGSQTIHLPSLSYSYLGQPVGSSCQSHTAPVSPVELLKITPESRTFQNIIYEPHVWGGRDQRFEHVHVEIIGPLPPSQGFRYCLTMVDRFTRWPLIAPMATMCAETVANTFYATWISRFGCPHRITTDQGRQFEASLMTSLTHLLCIQQPYGLRTSVKEDLCCSPAELTYGTQLRIPGEFFFENRSGNPSDTSTFVNQLRNFMQGVRAVAAVHHGNKNVFVHPELNSCTHIFLRDNAVRKPLQQPYTGPYEVVQRSDKTVTFVRNVDNKARSEIILSICPSELKQVKGCTTAREVWGKLEKIYQSKWPARKAALLKPLTLKRMDEGDDVRAHLNGFFDAVDKLAEMDVEINPDLLAIMLLIAYRPVSKIFGVQSNLETNYPILKL</sequence>
<reference evidence="3" key="2">
    <citation type="submission" date="2021-08" db="EMBL/GenBank/DDBJ databases">
        <authorList>
            <person name="Eriksson T."/>
        </authorList>
    </citation>
    <scope>NUCLEOTIDE SEQUENCE</scope>
    <source>
        <strain evidence="3">Stoneville</strain>
        <tissue evidence="3">Whole head</tissue>
    </source>
</reference>
<gene>
    <name evidence="3" type="ORF">GEV33_006083</name>
</gene>
<evidence type="ECO:0000313" key="4">
    <source>
        <dbReference type="Proteomes" id="UP000719412"/>
    </source>
</evidence>
<name>A0A8J6HNB5_TENMO</name>
<proteinExistence type="predicted"/>
<feature type="domain" description="Integrase catalytic" evidence="2">
    <location>
        <begin position="105"/>
        <end position="210"/>
    </location>
</feature>
<dbReference type="Pfam" id="PF14223">
    <property type="entry name" value="Retrotran_gag_2"/>
    <property type="match status" value="1"/>
</dbReference>
<dbReference type="AlphaFoldDB" id="A0A8J6HNB5"/>
<dbReference type="Gene3D" id="3.30.420.10">
    <property type="entry name" value="Ribonuclease H-like superfamily/Ribonuclease H"/>
    <property type="match status" value="1"/>
</dbReference>
<dbReference type="SUPFAM" id="SSF53098">
    <property type="entry name" value="Ribonuclease H-like"/>
    <property type="match status" value="1"/>
</dbReference>
<dbReference type="Proteomes" id="UP000719412">
    <property type="component" value="Unassembled WGS sequence"/>
</dbReference>
<dbReference type="PROSITE" id="PS50994">
    <property type="entry name" value="INTEGRASE"/>
    <property type="match status" value="1"/>
</dbReference>
<dbReference type="InterPro" id="IPR036397">
    <property type="entry name" value="RNaseH_sf"/>
</dbReference>
<feature type="region of interest" description="Disordered" evidence="1">
    <location>
        <begin position="1"/>
        <end position="25"/>
    </location>
</feature>
<evidence type="ECO:0000313" key="3">
    <source>
        <dbReference type="EMBL" id="KAH0816708.1"/>
    </source>
</evidence>
<reference evidence="3" key="1">
    <citation type="journal article" date="2020" name="J Insects Food Feed">
        <title>The yellow mealworm (Tenebrio molitor) genome: a resource for the emerging insects as food and feed industry.</title>
        <authorList>
            <person name="Eriksson T."/>
            <person name="Andere A."/>
            <person name="Kelstrup H."/>
            <person name="Emery V."/>
            <person name="Picard C."/>
        </authorList>
    </citation>
    <scope>NUCLEOTIDE SEQUENCE</scope>
    <source>
        <strain evidence="3">Stoneville</strain>
        <tissue evidence="3">Whole head</tissue>
    </source>
</reference>
<protein>
    <recommendedName>
        <fullName evidence="2">Integrase catalytic domain-containing protein</fullName>
    </recommendedName>
</protein>
<keyword evidence="4" id="KW-1185">Reference proteome</keyword>
<dbReference type="GO" id="GO:0003676">
    <property type="term" value="F:nucleic acid binding"/>
    <property type="evidence" value="ECO:0007669"/>
    <property type="project" value="InterPro"/>
</dbReference>
<comment type="caution">
    <text evidence="3">The sequence shown here is derived from an EMBL/GenBank/DDBJ whole genome shotgun (WGS) entry which is preliminary data.</text>
</comment>
<dbReference type="InterPro" id="IPR012337">
    <property type="entry name" value="RNaseH-like_sf"/>
</dbReference>
<dbReference type="GO" id="GO:0015074">
    <property type="term" value="P:DNA integration"/>
    <property type="evidence" value="ECO:0007669"/>
    <property type="project" value="InterPro"/>
</dbReference>
<dbReference type="InterPro" id="IPR001584">
    <property type="entry name" value="Integrase_cat-core"/>
</dbReference>
<organism evidence="3 4">
    <name type="scientific">Tenebrio molitor</name>
    <name type="common">Yellow mealworm beetle</name>
    <dbReference type="NCBI Taxonomy" id="7067"/>
    <lineage>
        <taxon>Eukaryota</taxon>
        <taxon>Metazoa</taxon>
        <taxon>Ecdysozoa</taxon>
        <taxon>Arthropoda</taxon>
        <taxon>Hexapoda</taxon>
        <taxon>Insecta</taxon>
        <taxon>Pterygota</taxon>
        <taxon>Neoptera</taxon>
        <taxon>Endopterygota</taxon>
        <taxon>Coleoptera</taxon>
        <taxon>Polyphaga</taxon>
        <taxon>Cucujiformia</taxon>
        <taxon>Tenebrionidae</taxon>
        <taxon>Tenebrio</taxon>
    </lineage>
</organism>
<evidence type="ECO:0000259" key="2">
    <source>
        <dbReference type="PROSITE" id="PS50994"/>
    </source>
</evidence>
<dbReference type="Pfam" id="PF00665">
    <property type="entry name" value="rve"/>
    <property type="match status" value="1"/>
</dbReference>
<dbReference type="PANTHER" id="PTHR38681:SF1">
    <property type="entry name" value="RETROVIRUS-RELATED POL POLYPROTEIN FROM TRANSPOSON 412-LIKE PROTEIN"/>
    <property type="match status" value="1"/>
</dbReference>
<dbReference type="PANTHER" id="PTHR38681">
    <property type="entry name" value="RETROVIRUS-RELATED POL POLYPROTEIN FROM TRANSPOSON 412-LIKE PROTEIN-RELATED"/>
    <property type="match status" value="1"/>
</dbReference>
<accession>A0A8J6HNB5</accession>